<dbReference type="RefSeq" id="WP_054748924.1">
    <property type="nucleotide sequence ID" value="NZ_BKAM01000047.1"/>
</dbReference>
<dbReference type="PIRSF" id="PIRSF011503">
    <property type="entry name" value="DdrB_PduH"/>
    <property type="match status" value="1"/>
</dbReference>
<evidence type="ECO:0008006" key="3">
    <source>
        <dbReference type="Google" id="ProtNLM"/>
    </source>
</evidence>
<evidence type="ECO:0000313" key="2">
    <source>
        <dbReference type="Proteomes" id="UP000321569"/>
    </source>
</evidence>
<dbReference type="InterPro" id="IPR009192">
    <property type="entry name" value="Diol/glycerol_deHydtase_re_ssu"/>
</dbReference>
<dbReference type="InterPro" id="IPR003208">
    <property type="entry name" value="Dehydtase/Dehydtase_re"/>
</dbReference>
<gene>
    <name evidence="1" type="ORF">LRA02_19250</name>
</gene>
<dbReference type="AlphaFoldDB" id="A0A512PPE9"/>
<dbReference type="Pfam" id="PF02288">
    <property type="entry name" value="Dehydratase_MU"/>
    <property type="match status" value="1"/>
</dbReference>
<proteinExistence type="predicted"/>
<name>A0A512PPE9_9LACO</name>
<dbReference type="OrthoDB" id="308037at2"/>
<evidence type="ECO:0000313" key="1">
    <source>
        <dbReference type="EMBL" id="GEP73057.1"/>
    </source>
</evidence>
<dbReference type="InterPro" id="IPR010254">
    <property type="entry name" value="B12-dep_deHydtase_bsu"/>
</dbReference>
<dbReference type="STRING" id="1423795.FD12_GL002607"/>
<accession>A0A512PPE9</accession>
<sequence>MAIDNDKPAIFIALPSKLNNKLPDNLEPMVNGIEEEQIPFQTMHVESSDSAVDRAYQAAVASRLSVGISFDDQQIVVHYKNLKPNEPLFVVPIDNPTNIRKIGANAARLVKGVPFKK</sequence>
<dbReference type="EMBL" id="BKAM01000047">
    <property type="protein sequence ID" value="GEP73057.1"/>
    <property type="molecule type" value="Genomic_DNA"/>
</dbReference>
<dbReference type="Proteomes" id="UP000321569">
    <property type="component" value="Unassembled WGS sequence"/>
</dbReference>
<comment type="caution">
    <text evidence="1">The sequence shown here is derived from an EMBL/GenBank/DDBJ whole genome shotgun (WGS) entry which is preliminary data.</text>
</comment>
<protein>
    <recommendedName>
        <fullName evidence="3">Propanediol dehydratase</fullName>
    </recommendedName>
</protein>
<dbReference type="SUPFAM" id="SSF52968">
    <property type="entry name" value="B12-dependent dehydatase associated subunit"/>
    <property type="match status" value="1"/>
</dbReference>
<organism evidence="1 2">
    <name type="scientific">Lentilactobacillus rapi</name>
    <dbReference type="NCBI Taxonomy" id="481723"/>
    <lineage>
        <taxon>Bacteria</taxon>
        <taxon>Bacillati</taxon>
        <taxon>Bacillota</taxon>
        <taxon>Bacilli</taxon>
        <taxon>Lactobacillales</taxon>
        <taxon>Lactobacillaceae</taxon>
        <taxon>Lentilactobacillus</taxon>
    </lineage>
</organism>
<dbReference type="Gene3D" id="3.40.50.10150">
    <property type="entry name" value="B12-dependent dehydatase associated subunit"/>
    <property type="match status" value="1"/>
</dbReference>
<reference evidence="1 2" key="1">
    <citation type="submission" date="2019-07" db="EMBL/GenBank/DDBJ databases">
        <title>Whole genome shotgun sequence of Lactobacillus rapi NBRC 109618.</title>
        <authorList>
            <person name="Hosoyama A."/>
            <person name="Uohara A."/>
            <person name="Ohji S."/>
            <person name="Ichikawa N."/>
        </authorList>
    </citation>
    <scope>NUCLEOTIDE SEQUENCE [LARGE SCALE GENOMIC DNA]</scope>
    <source>
        <strain evidence="1 2">NBRC 109618</strain>
    </source>
</reference>